<gene>
    <name evidence="2" type="ORF">NC653_021371</name>
</gene>
<dbReference type="EMBL" id="JAQIZT010000008">
    <property type="protein sequence ID" value="KAJ6988428.1"/>
    <property type="molecule type" value="Genomic_DNA"/>
</dbReference>
<reference evidence="2" key="1">
    <citation type="journal article" date="2023" name="Mol. Ecol. Resour.">
        <title>Chromosome-level genome assembly of a triploid poplar Populus alba 'Berolinensis'.</title>
        <authorList>
            <person name="Chen S."/>
            <person name="Yu Y."/>
            <person name="Wang X."/>
            <person name="Wang S."/>
            <person name="Zhang T."/>
            <person name="Zhou Y."/>
            <person name="He R."/>
            <person name="Meng N."/>
            <person name="Wang Y."/>
            <person name="Liu W."/>
            <person name="Liu Z."/>
            <person name="Liu J."/>
            <person name="Guo Q."/>
            <person name="Huang H."/>
            <person name="Sederoff R.R."/>
            <person name="Wang G."/>
            <person name="Qu G."/>
            <person name="Chen S."/>
        </authorList>
    </citation>
    <scope>NUCLEOTIDE SEQUENCE</scope>
    <source>
        <strain evidence="2">SC-2020</strain>
    </source>
</reference>
<evidence type="ECO:0000256" key="1">
    <source>
        <dbReference type="SAM" id="Phobius"/>
    </source>
</evidence>
<name>A0AAD6MMS7_9ROSI</name>
<dbReference type="AlphaFoldDB" id="A0AAD6MMS7"/>
<keyword evidence="1" id="KW-0472">Membrane</keyword>
<evidence type="ECO:0000313" key="3">
    <source>
        <dbReference type="Proteomes" id="UP001164929"/>
    </source>
</evidence>
<accession>A0AAD6MMS7</accession>
<dbReference type="Proteomes" id="UP001164929">
    <property type="component" value="Chromosome 8"/>
</dbReference>
<keyword evidence="1" id="KW-1133">Transmembrane helix</keyword>
<protein>
    <submittedName>
        <fullName evidence="2">Uncharacterized protein</fullName>
    </submittedName>
</protein>
<organism evidence="2 3">
    <name type="scientific">Populus alba x Populus x berolinensis</name>
    <dbReference type="NCBI Taxonomy" id="444605"/>
    <lineage>
        <taxon>Eukaryota</taxon>
        <taxon>Viridiplantae</taxon>
        <taxon>Streptophyta</taxon>
        <taxon>Embryophyta</taxon>
        <taxon>Tracheophyta</taxon>
        <taxon>Spermatophyta</taxon>
        <taxon>Magnoliopsida</taxon>
        <taxon>eudicotyledons</taxon>
        <taxon>Gunneridae</taxon>
        <taxon>Pentapetalae</taxon>
        <taxon>rosids</taxon>
        <taxon>fabids</taxon>
        <taxon>Malpighiales</taxon>
        <taxon>Salicaceae</taxon>
        <taxon>Saliceae</taxon>
        <taxon>Populus</taxon>
    </lineage>
</organism>
<keyword evidence="3" id="KW-1185">Reference proteome</keyword>
<evidence type="ECO:0000313" key="2">
    <source>
        <dbReference type="EMBL" id="KAJ6988428.1"/>
    </source>
</evidence>
<sequence>MVALENITFKSFFLAALPWNNVWYLVGGMQFVDSVFSLILYYYYS</sequence>
<feature type="transmembrane region" description="Helical" evidence="1">
    <location>
        <begin position="22"/>
        <end position="44"/>
    </location>
</feature>
<comment type="caution">
    <text evidence="2">The sequence shown here is derived from an EMBL/GenBank/DDBJ whole genome shotgun (WGS) entry which is preliminary data.</text>
</comment>
<proteinExistence type="predicted"/>
<keyword evidence="1" id="KW-0812">Transmembrane</keyword>